<dbReference type="PANTHER" id="PTHR47027:SF20">
    <property type="entry name" value="REVERSE TRANSCRIPTASE-LIKE PROTEIN WITH RNA-DIRECTED DNA POLYMERASE DOMAIN"/>
    <property type="match status" value="1"/>
</dbReference>
<dbReference type="Pfam" id="PF00078">
    <property type="entry name" value="RVT_1"/>
    <property type="match status" value="1"/>
</dbReference>
<gene>
    <name evidence="2" type="primary">Necator_chrII.g6005</name>
    <name evidence="2" type="ORF">RB195_018212</name>
</gene>
<dbReference type="PROSITE" id="PS50878">
    <property type="entry name" value="RT_POL"/>
    <property type="match status" value="1"/>
</dbReference>
<evidence type="ECO:0000313" key="2">
    <source>
        <dbReference type="EMBL" id="KAK6734886.1"/>
    </source>
</evidence>
<dbReference type="EMBL" id="JAVFWL010000002">
    <property type="protein sequence ID" value="KAK6734886.1"/>
    <property type="molecule type" value="Genomic_DNA"/>
</dbReference>
<dbReference type="PANTHER" id="PTHR47027">
    <property type="entry name" value="REVERSE TRANSCRIPTASE DOMAIN-CONTAINING PROTEIN"/>
    <property type="match status" value="1"/>
</dbReference>
<accession>A0ABR1C8P4</accession>
<dbReference type="Proteomes" id="UP001303046">
    <property type="component" value="Unassembled WGS sequence"/>
</dbReference>
<dbReference type="InterPro" id="IPR000477">
    <property type="entry name" value="RT_dom"/>
</dbReference>
<feature type="domain" description="Reverse transcriptase" evidence="1">
    <location>
        <begin position="1"/>
        <end position="113"/>
    </location>
</feature>
<comment type="caution">
    <text evidence="2">The sequence shown here is derived from an EMBL/GenBank/DDBJ whole genome shotgun (WGS) entry which is preliminary data.</text>
</comment>
<evidence type="ECO:0000259" key="1">
    <source>
        <dbReference type="PROSITE" id="PS50878"/>
    </source>
</evidence>
<sequence>MYVKRGVGQSETISPGIFVATLENAMQELEWDDMGEKVNSRHLHHLRFADDIVLIPSSVNQAERMLTEFDETSKKIGLYLNLDKKVFIRNGSVSDAHSGSAERTYPNAPTTFI</sequence>
<keyword evidence="3" id="KW-1185">Reference proteome</keyword>
<name>A0ABR1C8P4_NECAM</name>
<evidence type="ECO:0000313" key="3">
    <source>
        <dbReference type="Proteomes" id="UP001303046"/>
    </source>
</evidence>
<reference evidence="2 3" key="1">
    <citation type="submission" date="2023-08" db="EMBL/GenBank/DDBJ databases">
        <title>A Necator americanus chromosomal reference genome.</title>
        <authorList>
            <person name="Ilik V."/>
            <person name="Petrzelkova K.J."/>
            <person name="Pardy F."/>
            <person name="Fuh T."/>
            <person name="Niatou-Singa F.S."/>
            <person name="Gouil Q."/>
            <person name="Baker L."/>
            <person name="Ritchie M.E."/>
            <person name="Jex A.R."/>
            <person name="Gazzola D."/>
            <person name="Li H."/>
            <person name="Toshio Fujiwara R."/>
            <person name="Zhan B."/>
            <person name="Aroian R.V."/>
            <person name="Pafco B."/>
            <person name="Schwarz E.M."/>
        </authorList>
    </citation>
    <scope>NUCLEOTIDE SEQUENCE [LARGE SCALE GENOMIC DNA]</scope>
    <source>
        <strain evidence="2 3">Aroian</strain>
        <tissue evidence="2">Whole animal</tissue>
    </source>
</reference>
<dbReference type="SUPFAM" id="SSF56672">
    <property type="entry name" value="DNA/RNA polymerases"/>
    <property type="match status" value="1"/>
</dbReference>
<dbReference type="InterPro" id="IPR043502">
    <property type="entry name" value="DNA/RNA_pol_sf"/>
</dbReference>
<protein>
    <recommendedName>
        <fullName evidence="1">Reverse transcriptase domain-containing protein</fullName>
    </recommendedName>
</protein>
<organism evidence="2 3">
    <name type="scientific">Necator americanus</name>
    <name type="common">Human hookworm</name>
    <dbReference type="NCBI Taxonomy" id="51031"/>
    <lineage>
        <taxon>Eukaryota</taxon>
        <taxon>Metazoa</taxon>
        <taxon>Ecdysozoa</taxon>
        <taxon>Nematoda</taxon>
        <taxon>Chromadorea</taxon>
        <taxon>Rhabditida</taxon>
        <taxon>Rhabditina</taxon>
        <taxon>Rhabditomorpha</taxon>
        <taxon>Strongyloidea</taxon>
        <taxon>Ancylostomatidae</taxon>
        <taxon>Bunostominae</taxon>
        <taxon>Necator</taxon>
    </lineage>
</organism>
<proteinExistence type="predicted"/>